<sequence length="98" mass="11253">MQGPHQREDIVPAEQVLGSGIGPQRDLPHRHALVVLTRARSYGDAYRFGRRRRREKAQDDLPIGQWCAQIRKQLAHQVRLLLRDVVVREAHSGQDVTD</sequence>
<reference evidence="1 2" key="1">
    <citation type="submission" date="2019-09" db="EMBL/GenBank/DDBJ databases">
        <authorList>
            <person name="Liu P."/>
        </authorList>
    </citation>
    <scope>NUCLEOTIDE SEQUENCE [LARGE SCALE GENOMIC DNA]</scope>
    <source>
        <strain evidence="1 2">TRM68085</strain>
    </source>
</reference>
<dbReference type="EMBL" id="VYUA01000001">
    <property type="protein sequence ID" value="KAB2594249.1"/>
    <property type="molecule type" value="Genomic_DNA"/>
</dbReference>
<dbReference type="Proteomes" id="UP000326907">
    <property type="component" value="Unassembled WGS sequence"/>
</dbReference>
<protein>
    <submittedName>
        <fullName evidence="1">Uncharacterized protein</fullName>
    </submittedName>
</protein>
<keyword evidence="2" id="KW-1185">Reference proteome</keyword>
<comment type="caution">
    <text evidence="1">The sequence shown here is derived from an EMBL/GenBank/DDBJ whole genome shotgun (WGS) entry which is preliminary data.</text>
</comment>
<evidence type="ECO:0000313" key="2">
    <source>
        <dbReference type="Proteomes" id="UP000326907"/>
    </source>
</evidence>
<evidence type="ECO:0000313" key="1">
    <source>
        <dbReference type="EMBL" id="KAB2594249.1"/>
    </source>
</evidence>
<dbReference type="RefSeq" id="WP_151508467.1">
    <property type="nucleotide sequence ID" value="NZ_VYUA01000001.1"/>
</dbReference>
<organism evidence="1 2">
    <name type="scientific">Streptomyces arboris</name>
    <dbReference type="NCBI Taxonomy" id="2600619"/>
    <lineage>
        <taxon>Bacteria</taxon>
        <taxon>Bacillati</taxon>
        <taxon>Actinomycetota</taxon>
        <taxon>Actinomycetes</taxon>
        <taxon>Kitasatosporales</taxon>
        <taxon>Streptomycetaceae</taxon>
        <taxon>Streptomyces</taxon>
    </lineage>
</organism>
<name>A0A5N5ET86_9ACTN</name>
<accession>A0A5N5ET86</accession>
<dbReference type="AlphaFoldDB" id="A0A5N5ET86"/>
<gene>
    <name evidence="1" type="ORF">F5983_00425</name>
</gene>
<proteinExistence type="predicted"/>